<gene>
    <name evidence="2" type="ORF">S03H2_18919</name>
</gene>
<dbReference type="Gene3D" id="2.60.40.680">
    <property type="match status" value="1"/>
</dbReference>
<comment type="caution">
    <text evidence="2">The sequence shown here is derived from an EMBL/GenBank/DDBJ whole genome shotgun (WGS) entry which is preliminary data.</text>
</comment>
<dbReference type="InterPro" id="IPR002102">
    <property type="entry name" value="Cohesin_dom"/>
</dbReference>
<dbReference type="EMBL" id="BARU01009839">
    <property type="protein sequence ID" value="GAH42278.1"/>
    <property type="molecule type" value="Genomic_DNA"/>
</dbReference>
<feature type="domain" description="Cohesin" evidence="1">
    <location>
        <begin position="35"/>
        <end position="99"/>
    </location>
</feature>
<accession>X1HAC5</accession>
<dbReference type="GO" id="GO:0030246">
    <property type="term" value="F:carbohydrate binding"/>
    <property type="evidence" value="ECO:0007669"/>
    <property type="project" value="InterPro"/>
</dbReference>
<proteinExistence type="predicted"/>
<reference evidence="2" key="1">
    <citation type="journal article" date="2014" name="Front. Microbiol.">
        <title>High frequency of phylogenetically diverse reductive dehalogenase-homologous genes in deep subseafloor sedimentary metagenomes.</title>
        <authorList>
            <person name="Kawai M."/>
            <person name="Futagami T."/>
            <person name="Toyoda A."/>
            <person name="Takaki Y."/>
            <person name="Nishi S."/>
            <person name="Hori S."/>
            <person name="Arai W."/>
            <person name="Tsubouchi T."/>
            <person name="Morono Y."/>
            <person name="Uchiyama I."/>
            <person name="Ito T."/>
            <person name="Fujiyama A."/>
            <person name="Inagaki F."/>
            <person name="Takami H."/>
        </authorList>
    </citation>
    <scope>NUCLEOTIDE SEQUENCE</scope>
    <source>
        <strain evidence="2">Expedition CK06-06</strain>
    </source>
</reference>
<name>X1HAC5_9ZZZZ</name>
<dbReference type="InterPro" id="IPR008965">
    <property type="entry name" value="CBM2/CBM3_carb-bd_dom_sf"/>
</dbReference>
<feature type="non-terminal residue" evidence="2">
    <location>
        <position position="111"/>
    </location>
</feature>
<dbReference type="GO" id="GO:0000272">
    <property type="term" value="P:polysaccharide catabolic process"/>
    <property type="evidence" value="ECO:0007669"/>
    <property type="project" value="InterPro"/>
</dbReference>
<evidence type="ECO:0000313" key="2">
    <source>
        <dbReference type="EMBL" id="GAH42278.1"/>
    </source>
</evidence>
<evidence type="ECO:0000259" key="1">
    <source>
        <dbReference type="Pfam" id="PF00963"/>
    </source>
</evidence>
<sequence length="111" mass="11754">MIFAVVLAFFVPSLPVVGVETFDDTIISITPYAQAVNKGETFNVSIRVKPGEPIMGINVGLLSFDPTLLHLNSVTEGDIFDPYDTFTSGIVNNTNGTVTGIVGSTFPSNAT</sequence>
<dbReference type="Pfam" id="PF00963">
    <property type="entry name" value="Cohesin"/>
    <property type="match status" value="1"/>
</dbReference>
<protein>
    <recommendedName>
        <fullName evidence="1">Cohesin domain-containing protein</fullName>
    </recommendedName>
</protein>
<organism evidence="2">
    <name type="scientific">marine sediment metagenome</name>
    <dbReference type="NCBI Taxonomy" id="412755"/>
    <lineage>
        <taxon>unclassified sequences</taxon>
        <taxon>metagenomes</taxon>
        <taxon>ecological metagenomes</taxon>
    </lineage>
</organism>
<dbReference type="SUPFAM" id="SSF49384">
    <property type="entry name" value="Carbohydrate-binding domain"/>
    <property type="match status" value="1"/>
</dbReference>
<dbReference type="AlphaFoldDB" id="X1HAC5"/>